<gene>
    <name evidence="2" type="ORF">F0562_020288</name>
</gene>
<feature type="region of interest" description="Disordered" evidence="1">
    <location>
        <begin position="38"/>
        <end position="58"/>
    </location>
</feature>
<dbReference type="Proteomes" id="UP000325577">
    <property type="component" value="Linkage Group LG10"/>
</dbReference>
<protein>
    <submittedName>
        <fullName evidence="2">Uncharacterized protein</fullName>
    </submittedName>
</protein>
<sequence length="123" mass="14345">MNFSTMLPDLSPNQIEKLRQDRLQLNKQIQQLEKYLRSKSGDEERQKTHFSASTATPRAFQYETPPTFAFRIDPMRLDSQVHIHNEPQGYDRQNSSSYSFSSVDRFSVMSGPVEREPYVPKVC</sequence>
<evidence type="ECO:0000313" key="3">
    <source>
        <dbReference type="Proteomes" id="UP000325577"/>
    </source>
</evidence>
<reference evidence="2 3" key="1">
    <citation type="submission" date="2019-09" db="EMBL/GenBank/DDBJ databases">
        <title>A chromosome-level genome assembly of the Chinese tupelo Nyssa sinensis.</title>
        <authorList>
            <person name="Yang X."/>
            <person name="Kang M."/>
            <person name="Yang Y."/>
            <person name="Xiong H."/>
            <person name="Wang M."/>
            <person name="Zhang Z."/>
            <person name="Wang Z."/>
            <person name="Wu H."/>
            <person name="Ma T."/>
            <person name="Liu J."/>
            <person name="Xi Z."/>
        </authorList>
    </citation>
    <scope>NUCLEOTIDE SEQUENCE [LARGE SCALE GENOMIC DNA]</scope>
    <source>
        <strain evidence="2">J267</strain>
        <tissue evidence="2">Leaf</tissue>
    </source>
</reference>
<name>A0A5J5BS21_9ASTE</name>
<dbReference type="AlphaFoldDB" id="A0A5J5BS21"/>
<dbReference type="EMBL" id="CM018033">
    <property type="protein sequence ID" value="KAA8545504.1"/>
    <property type="molecule type" value="Genomic_DNA"/>
</dbReference>
<keyword evidence="3" id="KW-1185">Reference proteome</keyword>
<dbReference type="OrthoDB" id="1926317at2759"/>
<organism evidence="2 3">
    <name type="scientific">Nyssa sinensis</name>
    <dbReference type="NCBI Taxonomy" id="561372"/>
    <lineage>
        <taxon>Eukaryota</taxon>
        <taxon>Viridiplantae</taxon>
        <taxon>Streptophyta</taxon>
        <taxon>Embryophyta</taxon>
        <taxon>Tracheophyta</taxon>
        <taxon>Spermatophyta</taxon>
        <taxon>Magnoliopsida</taxon>
        <taxon>eudicotyledons</taxon>
        <taxon>Gunneridae</taxon>
        <taxon>Pentapetalae</taxon>
        <taxon>asterids</taxon>
        <taxon>Cornales</taxon>
        <taxon>Nyssaceae</taxon>
        <taxon>Nyssa</taxon>
    </lineage>
</organism>
<accession>A0A5J5BS21</accession>
<evidence type="ECO:0000256" key="1">
    <source>
        <dbReference type="SAM" id="MobiDB-lite"/>
    </source>
</evidence>
<feature type="compositionally biased region" description="Basic and acidic residues" evidence="1">
    <location>
        <begin position="38"/>
        <end position="47"/>
    </location>
</feature>
<proteinExistence type="predicted"/>
<evidence type="ECO:0000313" key="2">
    <source>
        <dbReference type="EMBL" id="KAA8545504.1"/>
    </source>
</evidence>